<keyword evidence="3" id="KW-1003">Cell membrane</keyword>
<feature type="transmembrane region" description="Helical" evidence="9">
    <location>
        <begin position="15"/>
        <end position="31"/>
    </location>
</feature>
<name>A0A850LJR0_9RHOB</name>
<keyword evidence="6 9" id="KW-1133">Transmembrane helix</keyword>
<comment type="caution">
    <text evidence="10">The sequence shown here is derived from an EMBL/GenBank/DDBJ whole genome shotgun (WGS) entry which is preliminary data.</text>
</comment>
<feature type="transmembrane region" description="Helical" evidence="9">
    <location>
        <begin position="286"/>
        <end position="309"/>
    </location>
</feature>
<reference evidence="10 11" key="1">
    <citation type="journal article" date="2020" name="Proc. Natl. Acad. Sci. U.S.A.">
        <title>Ecological drivers of bacterial community assembly in synthetic phycospheres.</title>
        <authorList>
            <person name="Fu H."/>
            <person name="Uchimiya M."/>
            <person name="Gore J."/>
            <person name="Moran M.A."/>
        </authorList>
    </citation>
    <scope>NUCLEOTIDE SEQUENCE [LARGE SCALE GENOMIC DNA]</scope>
    <source>
        <strain evidence="10">HF-Din03</strain>
    </source>
</reference>
<feature type="transmembrane region" description="Helical" evidence="9">
    <location>
        <begin position="192"/>
        <end position="216"/>
    </location>
</feature>
<feature type="transmembrane region" description="Helical" evidence="9">
    <location>
        <begin position="52"/>
        <end position="76"/>
    </location>
</feature>
<feature type="transmembrane region" description="Helical" evidence="9">
    <location>
        <begin position="162"/>
        <end position="185"/>
    </location>
</feature>
<dbReference type="AlphaFoldDB" id="A0A850LJR0"/>
<evidence type="ECO:0000256" key="3">
    <source>
        <dbReference type="ARBA" id="ARBA00022475"/>
    </source>
</evidence>
<gene>
    <name evidence="10" type="ORF">HW564_13375</name>
</gene>
<evidence type="ECO:0000256" key="1">
    <source>
        <dbReference type="ARBA" id="ARBA00004429"/>
    </source>
</evidence>
<evidence type="ECO:0000256" key="7">
    <source>
        <dbReference type="ARBA" id="ARBA00023136"/>
    </source>
</evidence>
<dbReference type="EMBL" id="JABXIY010000035">
    <property type="protein sequence ID" value="NVK97917.1"/>
    <property type="molecule type" value="Genomic_DNA"/>
</dbReference>
<dbReference type="PANTHER" id="PTHR30574:SF1">
    <property type="entry name" value="SULPHUR TRANSPORT DOMAIN-CONTAINING PROTEIN"/>
    <property type="match status" value="1"/>
</dbReference>
<dbReference type="Pfam" id="PF04143">
    <property type="entry name" value="Sulf_transp"/>
    <property type="match status" value="1"/>
</dbReference>
<evidence type="ECO:0000256" key="4">
    <source>
        <dbReference type="ARBA" id="ARBA00022519"/>
    </source>
</evidence>
<dbReference type="InterPro" id="IPR007272">
    <property type="entry name" value="Sulf_transp_TsuA/YedE"/>
</dbReference>
<evidence type="ECO:0000256" key="9">
    <source>
        <dbReference type="SAM" id="Phobius"/>
    </source>
</evidence>
<proteinExistence type="inferred from homology"/>
<dbReference type="RefSeq" id="WP_011048517.1">
    <property type="nucleotide sequence ID" value="NZ_CP076685.1"/>
</dbReference>
<feature type="transmembrane region" description="Helical" evidence="9">
    <location>
        <begin position="254"/>
        <end position="274"/>
    </location>
</feature>
<dbReference type="Proteomes" id="UP000565723">
    <property type="component" value="Unassembled WGS sequence"/>
</dbReference>
<evidence type="ECO:0000256" key="2">
    <source>
        <dbReference type="ARBA" id="ARBA00022448"/>
    </source>
</evidence>
<keyword evidence="7 9" id="KW-0472">Membrane</keyword>
<evidence type="ECO:0000313" key="10">
    <source>
        <dbReference type="EMBL" id="NVK97917.1"/>
    </source>
</evidence>
<comment type="similarity">
    <text evidence="8">Belongs to the TsuA/YedE (TC 9.B.102) family.</text>
</comment>
<organism evidence="10 11">
    <name type="scientific">Ruegeria pomeroyi</name>
    <dbReference type="NCBI Taxonomy" id="89184"/>
    <lineage>
        <taxon>Bacteria</taxon>
        <taxon>Pseudomonadati</taxon>
        <taxon>Pseudomonadota</taxon>
        <taxon>Alphaproteobacteria</taxon>
        <taxon>Rhodobacterales</taxon>
        <taxon>Roseobacteraceae</taxon>
        <taxon>Ruegeria</taxon>
    </lineage>
</organism>
<evidence type="ECO:0000256" key="6">
    <source>
        <dbReference type="ARBA" id="ARBA00022989"/>
    </source>
</evidence>
<keyword evidence="2" id="KW-0813">Transport</keyword>
<protein>
    <submittedName>
        <fullName evidence="10">YeeE/YedE family protein</fullName>
    </submittedName>
</protein>
<feature type="transmembrane region" description="Helical" evidence="9">
    <location>
        <begin position="121"/>
        <end position="142"/>
    </location>
</feature>
<sequence>MFESLGFEETTAKEISVLLGLSLGVLFGLLAERTRFCFRRAVVGEDARQAAGVWFTALAVAILGTQASVASGLIGFADHRLLSSDLPVLAVVLGGLMFGAGMVLTRGCISRLTVLGGTGNLRALTVLLVFAVVAHAMLKGVLAPLRTSLGAVTVDLGETVSLAALPGGAALWTALLALASLLIAARSGNRALPLLGAALIGLLVPLGWVGTGYVLFDEFDPITMESLSFTAPAADTLFYTIASTSIAPGFGTGLVGGVLLGALAAALLFGSFRWQSFDSPRQTGRYLAGATLMGMGGVLAGGCTLGAGLAGIPTLSLAALLALTAIALGARLTDAALNAASSGSAGYPATPGQQPAE</sequence>
<comment type="subcellular location">
    <subcellularLocation>
        <location evidence="1">Cell inner membrane</location>
        <topology evidence="1">Multi-pass membrane protein</topology>
    </subcellularLocation>
</comment>
<dbReference type="PANTHER" id="PTHR30574">
    <property type="entry name" value="INNER MEMBRANE PROTEIN YEDE"/>
    <property type="match status" value="1"/>
</dbReference>
<feature type="transmembrane region" description="Helical" evidence="9">
    <location>
        <begin position="315"/>
        <end position="333"/>
    </location>
</feature>
<evidence type="ECO:0000256" key="5">
    <source>
        <dbReference type="ARBA" id="ARBA00022692"/>
    </source>
</evidence>
<keyword evidence="4" id="KW-0997">Cell inner membrane</keyword>
<dbReference type="OMA" id="FNPIPAT"/>
<dbReference type="GO" id="GO:0005886">
    <property type="term" value="C:plasma membrane"/>
    <property type="evidence" value="ECO:0007669"/>
    <property type="project" value="UniProtKB-SubCell"/>
</dbReference>
<feature type="transmembrane region" description="Helical" evidence="9">
    <location>
        <begin position="88"/>
        <end position="109"/>
    </location>
</feature>
<keyword evidence="5 9" id="KW-0812">Transmembrane</keyword>
<accession>A0A850LJR0</accession>
<evidence type="ECO:0000313" key="11">
    <source>
        <dbReference type="Proteomes" id="UP000565723"/>
    </source>
</evidence>
<evidence type="ECO:0000256" key="8">
    <source>
        <dbReference type="ARBA" id="ARBA00035655"/>
    </source>
</evidence>